<dbReference type="Proteomes" id="UP001230188">
    <property type="component" value="Unassembled WGS sequence"/>
</dbReference>
<accession>A0AAD7UKN0</accession>
<name>A0AAD7UKN0_9STRA</name>
<gene>
    <name evidence="2" type="ORF">CTAYLR_005969</name>
</gene>
<dbReference type="AlphaFoldDB" id="A0AAD7UKN0"/>
<dbReference type="EMBL" id="JAQMWT010000166">
    <property type="protein sequence ID" value="KAJ8608582.1"/>
    <property type="molecule type" value="Genomic_DNA"/>
</dbReference>
<evidence type="ECO:0000256" key="1">
    <source>
        <dbReference type="SAM" id="MobiDB-lite"/>
    </source>
</evidence>
<feature type="compositionally biased region" description="Basic residues" evidence="1">
    <location>
        <begin position="237"/>
        <end position="247"/>
    </location>
</feature>
<feature type="compositionally biased region" description="Acidic residues" evidence="1">
    <location>
        <begin position="218"/>
        <end position="233"/>
    </location>
</feature>
<proteinExistence type="predicted"/>
<dbReference type="PANTHER" id="PTHR37948">
    <property type="entry name" value="ZGC:113208"/>
    <property type="match status" value="1"/>
</dbReference>
<dbReference type="PANTHER" id="PTHR37948:SF1">
    <property type="entry name" value="BLL5189 PROTEIN"/>
    <property type="match status" value="1"/>
</dbReference>
<sequence length="247" mass="28614">MLRREANGCFNFADKPAFRPNLSPEEVLRAGAFGGGYFRDITSTVTSESYVDAWRELPKDWIKGLDVKTRLASQVYRKEVNKYGVDCGGKAGKDDAFGLKAWETAGWMRPQDPYGWFQWYCRFFAGRRTDDDDRQISRWVKCAGDRGRWRSNLVAKCLRDGRAFDDRTVSPVVRQTLLHWAYDLTLADFEAAAARVKINGATYVPRSSLARVMRPPQEEEEEEEKEEEEEEETTTTSRKKKRRRRTT</sequence>
<comment type="caution">
    <text evidence="2">The sequence shown here is derived from an EMBL/GenBank/DDBJ whole genome shotgun (WGS) entry which is preliminary data.</text>
</comment>
<evidence type="ECO:0000313" key="3">
    <source>
        <dbReference type="Proteomes" id="UP001230188"/>
    </source>
</evidence>
<feature type="region of interest" description="Disordered" evidence="1">
    <location>
        <begin position="207"/>
        <end position="247"/>
    </location>
</feature>
<keyword evidence="3" id="KW-1185">Reference proteome</keyword>
<evidence type="ECO:0000313" key="2">
    <source>
        <dbReference type="EMBL" id="KAJ8608582.1"/>
    </source>
</evidence>
<organism evidence="2 3">
    <name type="scientific">Chrysophaeum taylorii</name>
    <dbReference type="NCBI Taxonomy" id="2483200"/>
    <lineage>
        <taxon>Eukaryota</taxon>
        <taxon>Sar</taxon>
        <taxon>Stramenopiles</taxon>
        <taxon>Ochrophyta</taxon>
        <taxon>Pelagophyceae</taxon>
        <taxon>Pelagomonadales</taxon>
        <taxon>Pelagomonadaceae</taxon>
        <taxon>Chrysophaeum</taxon>
    </lineage>
</organism>
<reference evidence="2" key="1">
    <citation type="submission" date="2023-01" db="EMBL/GenBank/DDBJ databases">
        <title>Metagenome sequencing of chrysophaentin producing Chrysophaeum taylorii.</title>
        <authorList>
            <person name="Davison J."/>
            <person name="Bewley C."/>
        </authorList>
    </citation>
    <scope>NUCLEOTIDE SEQUENCE</scope>
    <source>
        <strain evidence="2">NIES-1699</strain>
    </source>
</reference>
<protein>
    <submittedName>
        <fullName evidence="2">Uncharacterized protein</fullName>
    </submittedName>
</protein>